<dbReference type="STRING" id="1302685.SAMN05444408_10369"/>
<name>A0A1M4VE59_9FLAO</name>
<proteinExistence type="predicted"/>
<reference evidence="2" key="1">
    <citation type="submission" date="2016-11" db="EMBL/GenBank/DDBJ databases">
        <authorList>
            <person name="Varghese N."/>
            <person name="Submissions S."/>
        </authorList>
    </citation>
    <scope>NUCLEOTIDE SEQUENCE [LARGE SCALE GENOMIC DNA]</scope>
    <source>
        <strain evidence="2">DSM 26898</strain>
    </source>
</reference>
<dbReference type="Proteomes" id="UP000184236">
    <property type="component" value="Unassembled WGS sequence"/>
</dbReference>
<dbReference type="EMBL" id="FQVO01000003">
    <property type="protein sequence ID" value="SHE67266.1"/>
    <property type="molecule type" value="Genomic_DNA"/>
</dbReference>
<protein>
    <submittedName>
        <fullName evidence="1">Uncharacterized protein</fullName>
    </submittedName>
</protein>
<dbReference type="OrthoDB" id="7067605at2"/>
<evidence type="ECO:0000313" key="1">
    <source>
        <dbReference type="EMBL" id="SHE67266.1"/>
    </source>
</evidence>
<evidence type="ECO:0000313" key="2">
    <source>
        <dbReference type="Proteomes" id="UP000184236"/>
    </source>
</evidence>
<organism evidence="1 2">
    <name type="scientific">Chryseobacterium takakiae</name>
    <dbReference type="NCBI Taxonomy" id="1302685"/>
    <lineage>
        <taxon>Bacteria</taxon>
        <taxon>Pseudomonadati</taxon>
        <taxon>Bacteroidota</taxon>
        <taxon>Flavobacteriia</taxon>
        <taxon>Flavobacteriales</taxon>
        <taxon>Weeksellaceae</taxon>
        <taxon>Chryseobacterium group</taxon>
        <taxon>Chryseobacterium</taxon>
    </lineage>
</organism>
<dbReference type="AlphaFoldDB" id="A0A1M4VE59"/>
<dbReference type="RefSeq" id="WP_072883773.1">
    <property type="nucleotide sequence ID" value="NZ_FQVO01000003.1"/>
</dbReference>
<sequence>MPKLNEYLGGIVSEIANSRKLADLQTLQIAKEYAQDEMLKNFSIPRMKIGTVDLTIPFAQGGKLPILKLRDFAYDEITKVMKTGYNAADTSSDQKLKVFLADMEIYYDDLIYQMKKDNIQVITPEKEKDFYIIPDYITDYCLTLPNFTWGEVKSETLKNSIKNRTLLEAKKVLENAEEHDIIVEAGKLMDIDPKYLIYAKMSVSESGMEWSRYEDINGNIIETLIPE</sequence>
<keyword evidence="2" id="KW-1185">Reference proteome</keyword>
<gene>
    <name evidence="1" type="ORF">SAMN05444408_10369</name>
</gene>
<accession>A0A1M4VE59</accession>